<dbReference type="Proteomes" id="UP000789901">
    <property type="component" value="Unassembled WGS sequence"/>
</dbReference>
<gene>
    <name evidence="1" type="ORF">GMARGA_LOCUS16999</name>
</gene>
<evidence type="ECO:0000313" key="2">
    <source>
        <dbReference type="Proteomes" id="UP000789901"/>
    </source>
</evidence>
<evidence type="ECO:0000313" key="1">
    <source>
        <dbReference type="EMBL" id="CAG8756718.1"/>
    </source>
</evidence>
<organism evidence="1 2">
    <name type="scientific">Gigaspora margarita</name>
    <dbReference type="NCBI Taxonomy" id="4874"/>
    <lineage>
        <taxon>Eukaryota</taxon>
        <taxon>Fungi</taxon>
        <taxon>Fungi incertae sedis</taxon>
        <taxon>Mucoromycota</taxon>
        <taxon>Glomeromycotina</taxon>
        <taxon>Glomeromycetes</taxon>
        <taxon>Diversisporales</taxon>
        <taxon>Gigasporaceae</taxon>
        <taxon>Gigaspora</taxon>
    </lineage>
</organism>
<accession>A0ABN7VDV2</accession>
<protein>
    <submittedName>
        <fullName evidence="1">44108_t:CDS:1</fullName>
    </submittedName>
</protein>
<keyword evidence="2" id="KW-1185">Reference proteome</keyword>
<dbReference type="EMBL" id="CAJVQB010012599">
    <property type="protein sequence ID" value="CAG8756718.1"/>
    <property type="molecule type" value="Genomic_DNA"/>
</dbReference>
<sequence length="66" mass="7705">DGSQYNSNLISKNDEYKHFLQVNLYCNQILIGTIDILLVAHLGKYGITEHRYIPLTEAIDWHLLKF</sequence>
<comment type="caution">
    <text evidence="1">The sequence shown here is derived from an EMBL/GenBank/DDBJ whole genome shotgun (WGS) entry which is preliminary data.</text>
</comment>
<reference evidence="1 2" key="1">
    <citation type="submission" date="2021-06" db="EMBL/GenBank/DDBJ databases">
        <authorList>
            <person name="Kallberg Y."/>
            <person name="Tangrot J."/>
            <person name="Rosling A."/>
        </authorList>
    </citation>
    <scope>NUCLEOTIDE SEQUENCE [LARGE SCALE GENOMIC DNA]</scope>
    <source>
        <strain evidence="1 2">120-4 pot B 10/14</strain>
    </source>
</reference>
<name>A0ABN7VDV2_GIGMA</name>
<feature type="non-terminal residue" evidence="1">
    <location>
        <position position="1"/>
    </location>
</feature>
<proteinExistence type="predicted"/>